<dbReference type="AlphaFoldDB" id="A0A166B624"/>
<keyword evidence="1" id="KW-0560">Oxidoreductase</keyword>
<protein>
    <submittedName>
        <fullName evidence="2">NAD(P)-binding protein</fullName>
    </submittedName>
</protein>
<evidence type="ECO:0000256" key="1">
    <source>
        <dbReference type="ARBA" id="ARBA00023002"/>
    </source>
</evidence>
<dbReference type="Pfam" id="PF00106">
    <property type="entry name" value="adh_short"/>
    <property type="match status" value="1"/>
</dbReference>
<keyword evidence="3" id="KW-1185">Reference proteome</keyword>
<dbReference type="InterPro" id="IPR002347">
    <property type="entry name" value="SDR_fam"/>
</dbReference>
<dbReference type="SUPFAM" id="SSF51735">
    <property type="entry name" value="NAD(P)-binding Rossmann-fold domains"/>
    <property type="match status" value="1"/>
</dbReference>
<proteinExistence type="predicted"/>
<dbReference type="GO" id="GO:0016491">
    <property type="term" value="F:oxidoreductase activity"/>
    <property type="evidence" value="ECO:0007669"/>
    <property type="project" value="UniProtKB-KW"/>
</dbReference>
<evidence type="ECO:0000313" key="3">
    <source>
        <dbReference type="Proteomes" id="UP000076532"/>
    </source>
</evidence>
<dbReference type="PANTHER" id="PTHR43157:SF31">
    <property type="entry name" value="PHOSPHATIDYLINOSITOL-GLYCAN BIOSYNTHESIS CLASS F PROTEIN"/>
    <property type="match status" value="1"/>
</dbReference>
<gene>
    <name evidence="2" type="ORF">FIBSPDRAFT_921903</name>
</gene>
<evidence type="ECO:0000313" key="2">
    <source>
        <dbReference type="EMBL" id="KZP12311.1"/>
    </source>
</evidence>
<name>A0A166B624_9AGAM</name>
<dbReference type="EMBL" id="KV417649">
    <property type="protein sequence ID" value="KZP12311.1"/>
    <property type="molecule type" value="Genomic_DNA"/>
</dbReference>
<dbReference type="OrthoDB" id="191139at2759"/>
<dbReference type="STRING" id="436010.A0A166B624"/>
<dbReference type="Proteomes" id="UP000076532">
    <property type="component" value="Unassembled WGS sequence"/>
</dbReference>
<dbReference type="InterPro" id="IPR036291">
    <property type="entry name" value="NAD(P)-bd_dom_sf"/>
</dbReference>
<reference evidence="2 3" key="1">
    <citation type="journal article" date="2016" name="Mol. Biol. Evol.">
        <title>Comparative Genomics of Early-Diverging Mushroom-Forming Fungi Provides Insights into the Origins of Lignocellulose Decay Capabilities.</title>
        <authorList>
            <person name="Nagy L.G."/>
            <person name="Riley R."/>
            <person name="Tritt A."/>
            <person name="Adam C."/>
            <person name="Daum C."/>
            <person name="Floudas D."/>
            <person name="Sun H."/>
            <person name="Yadav J.S."/>
            <person name="Pangilinan J."/>
            <person name="Larsson K.H."/>
            <person name="Matsuura K."/>
            <person name="Barry K."/>
            <person name="Labutti K."/>
            <person name="Kuo R."/>
            <person name="Ohm R.A."/>
            <person name="Bhattacharya S.S."/>
            <person name="Shirouzu T."/>
            <person name="Yoshinaga Y."/>
            <person name="Martin F.M."/>
            <person name="Grigoriev I.V."/>
            <person name="Hibbett D.S."/>
        </authorList>
    </citation>
    <scope>NUCLEOTIDE SEQUENCE [LARGE SCALE GENOMIC DNA]</scope>
    <source>
        <strain evidence="2 3">CBS 109695</strain>
    </source>
</reference>
<dbReference type="PRINTS" id="PR00081">
    <property type="entry name" value="GDHRDH"/>
</dbReference>
<accession>A0A166B624</accession>
<dbReference type="Gene3D" id="3.40.50.720">
    <property type="entry name" value="NAD(P)-binding Rossmann-like Domain"/>
    <property type="match status" value="1"/>
</dbReference>
<sequence length="314" mass="34317">MTGFTDFLTQSFPAKSIFKVEDIPDLSGKVALVTGANTGVGLEIAKALLFRNAKVYIASRNQEKAEAAIEHLRGATGKEAVFLKLDLAALGVVAEAAKRFLSRETELHMLFNNGGVLGPPIDQLTDNGIDLQFGTNVLGHYYLTSFLLPALLKAASSDPSFGARVVTTSSLGHHFQDINYATLKDGPERRKMGPQRLYCQSKYGNVVFAAELSRRYGKQGIISTSVHPGSIKSEIHRHMNTLSRFLMKAILYEPSYGALTSLWAGTTDAGKELNGKYLVPWARIGSPRPDSQDPEVGGKLWAWLEEQVAEFEKA</sequence>
<dbReference type="PANTHER" id="PTHR43157">
    <property type="entry name" value="PHOSPHATIDYLINOSITOL-GLYCAN BIOSYNTHESIS CLASS F PROTEIN-RELATED"/>
    <property type="match status" value="1"/>
</dbReference>
<organism evidence="2 3">
    <name type="scientific">Athelia psychrophila</name>
    <dbReference type="NCBI Taxonomy" id="1759441"/>
    <lineage>
        <taxon>Eukaryota</taxon>
        <taxon>Fungi</taxon>
        <taxon>Dikarya</taxon>
        <taxon>Basidiomycota</taxon>
        <taxon>Agaricomycotina</taxon>
        <taxon>Agaricomycetes</taxon>
        <taxon>Agaricomycetidae</taxon>
        <taxon>Atheliales</taxon>
        <taxon>Atheliaceae</taxon>
        <taxon>Athelia</taxon>
    </lineage>
</organism>